<reference evidence="2" key="1">
    <citation type="submission" date="2020-02" db="EMBL/GenBank/DDBJ databases">
        <authorList>
            <person name="Meier V. D."/>
        </authorList>
    </citation>
    <scope>NUCLEOTIDE SEQUENCE</scope>
    <source>
        <strain evidence="2">AVDCRST_MAG56</strain>
    </source>
</reference>
<sequence>GMDPDGFRGGGVGELSGLAAAGHPQRHHRPVVAATGHGGGFRFCRRLRGGGGGLQLPGHPAGFFAHEAGPLPRGRRNLLDGAAAGGRRVLPAKKRSGPLKQDAVAAVLPGYRVEPGQRGSHSFLGGVHGPAHRPGLDHGDGCDRHRLVPGRHCAGHAAGAGVVCLFGPLPVAAVFAVGRAGQPGRRAHDGCHGPVADRSLIPV</sequence>
<proteinExistence type="predicted"/>
<protein>
    <submittedName>
        <fullName evidence="2">Uncharacterized protein</fullName>
    </submittedName>
</protein>
<organism evidence="2">
    <name type="scientific">uncultured Cytophagales bacterium</name>
    <dbReference type="NCBI Taxonomy" id="158755"/>
    <lineage>
        <taxon>Bacteria</taxon>
        <taxon>Pseudomonadati</taxon>
        <taxon>Bacteroidota</taxon>
        <taxon>Sphingobacteriia</taxon>
        <taxon>Sphingobacteriales</taxon>
        <taxon>environmental samples</taxon>
    </lineage>
</organism>
<evidence type="ECO:0000313" key="2">
    <source>
        <dbReference type="EMBL" id="CAA9308196.1"/>
    </source>
</evidence>
<accession>A0A6J4KJU3</accession>
<gene>
    <name evidence="2" type="ORF">AVDCRST_MAG56-5999</name>
</gene>
<feature type="non-terminal residue" evidence="2">
    <location>
        <position position="1"/>
    </location>
</feature>
<evidence type="ECO:0000256" key="1">
    <source>
        <dbReference type="SAM" id="MobiDB-lite"/>
    </source>
</evidence>
<feature type="non-terminal residue" evidence="2">
    <location>
        <position position="203"/>
    </location>
</feature>
<dbReference type="EMBL" id="CADCTQ010000494">
    <property type="protein sequence ID" value="CAA9308196.1"/>
    <property type="molecule type" value="Genomic_DNA"/>
</dbReference>
<dbReference type="AlphaFoldDB" id="A0A6J4KJU3"/>
<feature type="region of interest" description="Disordered" evidence="1">
    <location>
        <begin position="1"/>
        <end position="27"/>
    </location>
</feature>
<name>A0A6J4KJU3_9SPHI</name>